<accession>A0A7Y8GVV7</accession>
<keyword evidence="3" id="KW-1185">Reference proteome</keyword>
<dbReference type="SUPFAM" id="SSF158682">
    <property type="entry name" value="TerB-like"/>
    <property type="match status" value="1"/>
</dbReference>
<protein>
    <submittedName>
        <fullName evidence="2">TerB family tellurite resistance protein</fullName>
    </submittedName>
</protein>
<evidence type="ECO:0000259" key="1">
    <source>
        <dbReference type="Pfam" id="PF05099"/>
    </source>
</evidence>
<dbReference type="AlphaFoldDB" id="A0A7Y8GVV7"/>
<evidence type="ECO:0000313" key="2">
    <source>
        <dbReference type="EMBL" id="NWF45835.1"/>
    </source>
</evidence>
<comment type="caution">
    <text evidence="2">The sequence shown here is derived from an EMBL/GenBank/DDBJ whole genome shotgun (WGS) entry which is preliminary data.</text>
</comment>
<feature type="domain" description="Co-chaperone DjlA N-terminal" evidence="1">
    <location>
        <begin position="232"/>
        <end position="336"/>
    </location>
</feature>
<organism evidence="2 3">
    <name type="scientific">Hydrogenophaga aromaticivorans</name>
    <dbReference type="NCBI Taxonomy" id="2610898"/>
    <lineage>
        <taxon>Bacteria</taxon>
        <taxon>Pseudomonadati</taxon>
        <taxon>Pseudomonadota</taxon>
        <taxon>Betaproteobacteria</taxon>
        <taxon>Burkholderiales</taxon>
        <taxon>Comamonadaceae</taxon>
        <taxon>Hydrogenophaga</taxon>
    </lineage>
</organism>
<dbReference type="Gene3D" id="1.10.3680.10">
    <property type="entry name" value="TerB-like"/>
    <property type="match status" value="1"/>
</dbReference>
<dbReference type="Proteomes" id="UP000545507">
    <property type="component" value="Unassembled WGS sequence"/>
</dbReference>
<dbReference type="RefSeq" id="WP_177135719.1">
    <property type="nucleotide sequence ID" value="NZ_VYGV01000007.1"/>
</dbReference>
<dbReference type="EMBL" id="VYGV01000007">
    <property type="protein sequence ID" value="NWF45835.1"/>
    <property type="molecule type" value="Genomic_DNA"/>
</dbReference>
<dbReference type="InterPro" id="IPR007791">
    <property type="entry name" value="DjlA_N"/>
</dbReference>
<name>A0A7Y8GVV7_9BURK</name>
<sequence length="339" mass="36783">MTNKQSATQNIQAKITENLESAFDAVIIERNKYYQENPGKIPNLDSIDSIVRSSALANAAISGGSSLVPGPIGMLAIVPELVLVTRNQIRLIYDVAAAHGQKEAITKELLAAVFVSAMGTSAGGLLVVQGSKLLVKRASLQVFQKLIVILGGKITQQALKSAISKWLPGVGAAAMAAWSNYMTRKIGNKSKELFSKQIVQNDDVTDIELITPLDISAEENNNEARSSEYAKIQILINLAKIDGQVDDLESEFIGNFIDKADITHGEKIDLISSLGNLESQYFDIKSLERSPDEAIALLVNLTLLAKLDGRFHITEKLYIKQIGKILNFSASDIEEVMAS</sequence>
<dbReference type="Pfam" id="PF05099">
    <property type="entry name" value="TerB"/>
    <property type="match status" value="1"/>
</dbReference>
<reference evidence="2 3" key="1">
    <citation type="submission" date="2019-09" db="EMBL/GenBank/DDBJ databases">
        <title>Hydrogenophaga aromatica sp. nov., isolated from a para-xylene-degrading enrichment culture.</title>
        <authorList>
            <person name="Tancsics A."/>
            <person name="Banerjee S."/>
        </authorList>
    </citation>
    <scope>NUCLEOTIDE SEQUENCE [LARGE SCALE GENOMIC DNA]</scope>
    <source>
        <strain evidence="2 3">D2P1</strain>
    </source>
</reference>
<evidence type="ECO:0000313" key="3">
    <source>
        <dbReference type="Proteomes" id="UP000545507"/>
    </source>
</evidence>
<proteinExistence type="predicted"/>
<dbReference type="InterPro" id="IPR029024">
    <property type="entry name" value="TerB-like"/>
</dbReference>
<dbReference type="CDD" id="cd07177">
    <property type="entry name" value="terB_like"/>
    <property type="match status" value="1"/>
</dbReference>
<gene>
    <name evidence="2" type="ORF">F3K02_11320</name>
</gene>